<reference evidence="3" key="1">
    <citation type="journal article" date="2019" name="Int. J. Syst. Evol. Microbiol.">
        <title>The Global Catalogue of Microorganisms (GCM) 10K type strain sequencing project: providing services to taxonomists for standard genome sequencing and annotation.</title>
        <authorList>
            <consortium name="The Broad Institute Genomics Platform"/>
            <consortium name="The Broad Institute Genome Sequencing Center for Infectious Disease"/>
            <person name="Wu L."/>
            <person name="Ma J."/>
        </authorList>
    </citation>
    <scope>NUCLEOTIDE SEQUENCE [LARGE SCALE GENOMIC DNA]</scope>
    <source>
        <strain evidence="3">TBRC 5832</strain>
    </source>
</reference>
<dbReference type="InterPro" id="IPR025363">
    <property type="entry name" value="DUF4267"/>
</dbReference>
<keyword evidence="1" id="KW-1133">Transmembrane helix</keyword>
<evidence type="ECO:0000313" key="3">
    <source>
        <dbReference type="Proteomes" id="UP001595867"/>
    </source>
</evidence>
<dbReference type="Pfam" id="PF14087">
    <property type="entry name" value="DUF4267"/>
    <property type="match status" value="1"/>
</dbReference>
<proteinExistence type="predicted"/>
<evidence type="ECO:0000256" key="1">
    <source>
        <dbReference type="SAM" id="Phobius"/>
    </source>
</evidence>
<dbReference type="Proteomes" id="UP001595867">
    <property type="component" value="Unassembled WGS sequence"/>
</dbReference>
<keyword evidence="3" id="KW-1185">Reference proteome</keyword>
<comment type="caution">
    <text evidence="2">The sequence shown here is derived from an EMBL/GenBank/DDBJ whole genome shotgun (WGS) entry which is preliminary data.</text>
</comment>
<protein>
    <submittedName>
        <fullName evidence="2">DUF4267 domain-containing protein</fullName>
    </submittedName>
</protein>
<dbReference type="RefSeq" id="WP_378071100.1">
    <property type="nucleotide sequence ID" value="NZ_JBHSBL010000024.1"/>
</dbReference>
<keyword evidence="1" id="KW-0472">Membrane</keyword>
<evidence type="ECO:0000313" key="2">
    <source>
        <dbReference type="EMBL" id="MFC4070214.1"/>
    </source>
</evidence>
<dbReference type="EMBL" id="JBHSBL010000024">
    <property type="protein sequence ID" value="MFC4070214.1"/>
    <property type="molecule type" value="Genomic_DNA"/>
</dbReference>
<sequence>MIIDVAYVLAGLVGAGCVLMGANAFRAPRAAAGFGIPDTPTGDPVFRAWLTVKAVRDIAAGLLVFVVMAGGTAPLLGWFLLVAAGIPVGDALIVLRSGGPRGTAYGVHAATAAAMIAISLLLLLG</sequence>
<gene>
    <name evidence="2" type="ORF">ACFO0C_35235</name>
</gene>
<name>A0ABV8J0X5_9ACTN</name>
<organism evidence="2 3">
    <name type="scientific">Actinoplanes subglobosus</name>
    <dbReference type="NCBI Taxonomy" id="1547892"/>
    <lineage>
        <taxon>Bacteria</taxon>
        <taxon>Bacillati</taxon>
        <taxon>Actinomycetota</taxon>
        <taxon>Actinomycetes</taxon>
        <taxon>Micromonosporales</taxon>
        <taxon>Micromonosporaceae</taxon>
        <taxon>Actinoplanes</taxon>
    </lineage>
</organism>
<feature type="transmembrane region" description="Helical" evidence="1">
    <location>
        <begin position="6"/>
        <end position="25"/>
    </location>
</feature>
<accession>A0ABV8J0X5</accession>
<keyword evidence="1" id="KW-0812">Transmembrane</keyword>
<feature type="transmembrane region" description="Helical" evidence="1">
    <location>
        <begin position="58"/>
        <end position="84"/>
    </location>
</feature>
<feature type="transmembrane region" description="Helical" evidence="1">
    <location>
        <begin position="104"/>
        <end position="124"/>
    </location>
</feature>